<sequence length="60" mass="6908">MSANDKKFAICKTNTLFEKTFKKSLRPLLGGGIFIFVVSNTRQQKQKHFKNVIDITNMKC</sequence>
<dbReference type="Proteomes" id="UP000215545">
    <property type="component" value="Unassembled WGS sequence"/>
</dbReference>
<proteinExistence type="predicted"/>
<evidence type="ECO:0000313" key="2">
    <source>
        <dbReference type="Proteomes" id="UP000215545"/>
    </source>
</evidence>
<dbReference type="EMBL" id="MWSK01000014">
    <property type="protein sequence ID" value="OXS73661.1"/>
    <property type="molecule type" value="Genomic_DNA"/>
</dbReference>
<gene>
    <name evidence="1" type="ORF">B1B05_18340</name>
</gene>
<name>A0ABX4E4M7_9BACI</name>
<comment type="caution">
    <text evidence="1">The sequence shown here is derived from an EMBL/GenBank/DDBJ whole genome shotgun (WGS) entry which is preliminary data.</text>
</comment>
<reference evidence="2" key="1">
    <citation type="submission" date="2017-03" db="EMBL/GenBank/DDBJ databases">
        <title>Bacillus sp. V-88(T) DSM27956, whole genome shotgun sequencing project.</title>
        <authorList>
            <person name="Dastager S.G."/>
            <person name="Neurgaonkar P.S."/>
            <person name="Dharne M.S."/>
        </authorList>
    </citation>
    <scope>NUCLEOTIDE SEQUENCE [LARGE SCALE GENOMIC DNA]</scope>
    <source>
        <strain evidence="2">DSM 25145</strain>
    </source>
</reference>
<organism evidence="1 2">
    <name type="scientific">Domibacillus enclensis</name>
    <dbReference type="NCBI Taxonomy" id="1017273"/>
    <lineage>
        <taxon>Bacteria</taxon>
        <taxon>Bacillati</taxon>
        <taxon>Bacillota</taxon>
        <taxon>Bacilli</taxon>
        <taxon>Bacillales</taxon>
        <taxon>Bacillaceae</taxon>
        <taxon>Domibacillus</taxon>
    </lineage>
</organism>
<accession>A0ABX4E4M7</accession>
<evidence type="ECO:0000313" key="1">
    <source>
        <dbReference type="EMBL" id="OXS73661.1"/>
    </source>
</evidence>
<protein>
    <submittedName>
        <fullName evidence="1">Uncharacterized protein</fullName>
    </submittedName>
</protein>
<keyword evidence="2" id="KW-1185">Reference proteome</keyword>